<dbReference type="EMBL" id="JARBHB010000004">
    <property type="protein sequence ID" value="KAJ8886589.1"/>
    <property type="molecule type" value="Genomic_DNA"/>
</dbReference>
<proteinExistence type="predicted"/>
<keyword evidence="2" id="KW-1185">Reference proteome</keyword>
<accession>A0ABQ9HQE1</accession>
<organism evidence="1 2">
    <name type="scientific">Dryococelus australis</name>
    <dbReference type="NCBI Taxonomy" id="614101"/>
    <lineage>
        <taxon>Eukaryota</taxon>
        <taxon>Metazoa</taxon>
        <taxon>Ecdysozoa</taxon>
        <taxon>Arthropoda</taxon>
        <taxon>Hexapoda</taxon>
        <taxon>Insecta</taxon>
        <taxon>Pterygota</taxon>
        <taxon>Neoptera</taxon>
        <taxon>Polyneoptera</taxon>
        <taxon>Phasmatodea</taxon>
        <taxon>Verophasmatodea</taxon>
        <taxon>Anareolatae</taxon>
        <taxon>Phasmatidae</taxon>
        <taxon>Eurycanthinae</taxon>
        <taxon>Dryococelus</taxon>
    </lineage>
</organism>
<protein>
    <submittedName>
        <fullName evidence="1">Uncharacterized protein</fullName>
    </submittedName>
</protein>
<comment type="caution">
    <text evidence="1">The sequence shown here is derived from an EMBL/GenBank/DDBJ whole genome shotgun (WGS) entry which is preliminary data.</text>
</comment>
<evidence type="ECO:0000313" key="1">
    <source>
        <dbReference type="EMBL" id="KAJ8886589.1"/>
    </source>
</evidence>
<reference evidence="1 2" key="1">
    <citation type="submission" date="2023-02" db="EMBL/GenBank/DDBJ databases">
        <title>LHISI_Scaffold_Assembly.</title>
        <authorList>
            <person name="Stuart O.P."/>
            <person name="Cleave R."/>
            <person name="Magrath M.J.L."/>
            <person name="Mikheyev A.S."/>
        </authorList>
    </citation>
    <scope>NUCLEOTIDE SEQUENCE [LARGE SCALE GENOMIC DNA]</scope>
    <source>
        <strain evidence="1">Daus_M_001</strain>
        <tissue evidence="1">Leg muscle</tissue>
    </source>
</reference>
<gene>
    <name evidence="1" type="ORF">PR048_012801</name>
</gene>
<name>A0ABQ9HQE1_9NEOP</name>
<sequence>MHNTAALAAHWFPLMDVVPGGHGFVGMMYQTANQFPPRVGTSSVSETSHFETQGSQGFCGFCVFFSPECLYKALCITKHLTLKKAGVGWFNAEEKDINLPLRFAFIDFQCLTSPALLGRLPRGRGRADLPWLPTEFAQAETKDVLIPPRMVFAASCLSHGLKKGVYPPPPTGPLWEKVRIRKEAHVQRSIAHLHCRWDLTVPHIVGAGQLSVVSYKIILAGGGQTAAATTAIVIGLVQFITAARYWEKMLIDAIHGKPYNIGCNESLKYISALNGGRTHPLSLRLIHQRPRLMTTRRQTTGLSDHTLSTYLFKPGDINCPANKTGARITHIAATALTARGLANPPLSMQCGQAQPAVAMTTSLPMSKAVRGECHLVPTVVGRSSSEDALGFLHLGIMLDDALVQQVFSGIYHFPCLCILVLLHTHLASASSTLKSLIAYETLHGYYPPLNQLSGVRYKDTMLIVKVSPSFSPGIYGEETMFCLAMLTEVRMTHHTIRPSSAAPWSMMLFTPLQTMLLQPTAFWQQLNQDNQVISPPEGPHVVAVIYNTTTATPFFS</sequence>
<evidence type="ECO:0000313" key="2">
    <source>
        <dbReference type="Proteomes" id="UP001159363"/>
    </source>
</evidence>
<dbReference type="Proteomes" id="UP001159363">
    <property type="component" value="Chromosome X"/>
</dbReference>